<dbReference type="Pfam" id="PF07963">
    <property type="entry name" value="N_methyl"/>
    <property type="match status" value="1"/>
</dbReference>
<dbReference type="GO" id="GO:0043683">
    <property type="term" value="P:type IV pilus assembly"/>
    <property type="evidence" value="ECO:0007669"/>
    <property type="project" value="InterPro"/>
</dbReference>
<dbReference type="AlphaFoldDB" id="A0A562QC93"/>
<dbReference type="RefSeq" id="WP_145141573.1">
    <property type="nucleotide sequence ID" value="NZ_VLKY01000006.1"/>
</dbReference>
<dbReference type="InterPro" id="IPR045584">
    <property type="entry name" value="Pilin-like"/>
</dbReference>
<dbReference type="InterPro" id="IPR000983">
    <property type="entry name" value="Bac_GSPG_pilin"/>
</dbReference>
<organism evidence="3 4">
    <name type="scientific">Pseudomonas duriflava</name>
    <dbReference type="NCBI Taxonomy" id="459528"/>
    <lineage>
        <taxon>Bacteria</taxon>
        <taxon>Pseudomonadati</taxon>
        <taxon>Pseudomonadota</taxon>
        <taxon>Gammaproteobacteria</taxon>
        <taxon>Pseudomonadales</taxon>
        <taxon>Pseudomonadaceae</taxon>
        <taxon>Pseudomonas</taxon>
    </lineage>
</organism>
<dbReference type="PANTHER" id="PTHR30093">
    <property type="entry name" value="GENERAL SECRETION PATHWAY PROTEIN G"/>
    <property type="match status" value="1"/>
</dbReference>
<gene>
    <name evidence="3" type="ORF">IQ22_02196</name>
</gene>
<protein>
    <submittedName>
        <fullName evidence="3">Type IV pilus assembly protein PilE</fullName>
    </submittedName>
</protein>
<keyword evidence="2" id="KW-0472">Membrane</keyword>
<dbReference type="GO" id="GO:0015627">
    <property type="term" value="C:type II protein secretion system complex"/>
    <property type="evidence" value="ECO:0007669"/>
    <property type="project" value="InterPro"/>
</dbReference>
<keyword evidence="1" id="KW-0488">Methylation</keyword>
<dbReference type="InterPro" id="IPR031982">
    <property type="entry name" value="PilE-like"/>
</dbReference>
<dbReference type="InterPro" id="IPR012902">
    <property type="entry name" value="N_methyl_site"/>
</dbReference>
<dbReference type="PRINTS" id="PR00813">
    <property type="entry name" value="BCTERIALGSPG"/>
</dbReference>
<feature type="transmembrane region" description="Helical" evidence="2">
    <location>
        <begin position="12"/>
        <end position="35"/>
    </location>
</feature>
<dbReference type="Pfam" id="PF16732">
    <property type="entry name" value="ComP_DUS"/>
    <property type="match status" value="1"/>
</dbReference>
<name>A0A562QC93_9PSED</name>
<dbReference type="Gene3D" id="3.30.700.10">
    <property type="entry name" value="Glycoprotein, Type 4 Pilin"/>
    <property type="match status" value="1"/>
</dbReference>
<evidence type="ECO:0000313" key="4">
    <source>
        <dbReference type="Proteomes" id="UP000316905"/>
    </source>
</evidence>
<dbReference type="EMBL" id="VLKY01000006">
    <property type="protein sequence ID" value="TWI54333.1"/>
    <property type="molecule type" value="Genomic_DNA"/>
</dbReference>
<proteinExistence type="predicted"/>
<dbReference type="OrthoDB" id="5296638at2"/>
<accession>A0A562QC93</accession>
<keyword evidence="4" id="KW-1185">Reference proteome</keyword>
<dbReference type="PANTHER" id="PTHR30093:SF47">
    <property type="entry name" value="TYPE IV PILUS NON-CORE MINOR PILIN PILE"/>
    <property type="match status" value="1"/>
</dbReference>
<comment type="caution">
    <text evidence="3">The sequence shown here is derived from an EMBL/GenBank/DDBJ whole genome shotgun (WGS) entry which is preliminary data.</text>
</comment>
<evidence type="ECO:0000256" key="1">
    <source>
        <dbReference type="ARBA" id="ARBA00022481"/>
    </source>
</evidence>
<evidence type="ECO:0000256" key="2">
    <source>
        <dbReference type="SAM" id="Phobius"/>
    </source>
</evidence>
<sequence length="145" mass="15685">MATNSIKKAYGFTLIELMISVAIVGILAAIAYPSYQEHVNRSKRAEAKVALLEAAQALERYYSINSRYTDSENNLANVFESNVPATGVANYTIAPVGTPTATAYVLQAKRNGSMRNDACGDFEISQAGVRSLAEGTHTKTLSECW</sequence>
<dbReference type="GO" id="GO:0015628">
    <property type="term" value="P:protein secretion by the type II secretion system"/>
    <property type="evidence" value="ECO:0007669"/>
    <property type="project" value="InterPro"/>
</dbReference>
<keyword evidence="2" id="KW-1133">Transmembrane helix</keyword>
<dbReference type="SUPFAM" id="SSF54523">
    <property type="entry name" value="Pili subunits"/>
    <property type="match status" value="1"/>
</dbReference>
<reference evidence="3 4" key="1">
    <citation type="journal article" date="2015" name="Stand. Genomic Sci.">
        <title>Genomic Encyclopedia of Bacterial and Archaeal Type Strains, Phase III: the genomes of soil and plant-associated and newly described type strains.</title>
        <authorList>
            <person name="Whitman W.B."/>
            <person name="Woyke T."/>
            <person name="Klenk H.P."/>
            <person name="Zhou Y."/>
            <person name="Lilburn T.G."/>
            <person name="Beck B.J."/>
            <person name="De Vos P."/>
            <person name="Vandamme P."/>
            <person name="Eisen J.A."/>
            <person name="Garrity G."/>
            <person name="Hugenholtz P."/>
            <person name="Kyrpides N.C."/>
        </authorList>
    </citation>
    <scope>NUCLEOTIDE SEQUENCE [LARGE SCALE GENOMIC DNA]</scope>
    <source>
        <strain evidence="3 4">CGMCC 1.6858</strain>
    </source>
</reference>
<evidence type="ECO:0000313" key="3">
    <source>
        <dbReference type="EMBL" id="TWI54333.1"/>
    </source>
</evidence>
<dbReference type="NCBIfam" id="TIGR02532">
    <property type="entry name" value="IV_pilin_GFxxxE"/>
    <property type="match status" value="1"/>
</dbReference>
<keyword evidence="2" id="KW-0812">Transmembrane</keyword>
<dbReference type="Proteomes" id="UP000316905">
    <property type="component" value="Unassembled WGS sequence"/>
</dbReference>